<evidence type="ECO:0000256" key="3">
    <source>
        <dbReference type="ARBA" id="ARBA00022989"/>
    </source>
</evidence>
<keyword evidence="3 7" id="KW-1133">Transmembrane helix</keyword>
<evidence type="ECO:0000256" key="6">
    <source>
        <dbReference type="SAM" id="MobiDB-lite"/>
    </source>
</evidence>
<evidence type="ECO:0000256" key="7">
    <source>
        <dbReference type="SAM" id="Phobius"/>
    </source>
</evidence>
<accession>A0A4Z1PFE7</accession>
<feature type="transmembrane region" description="Helical" evidence="7">
    <location>
        <begin position="83"/>
        <end position="104"/>
    </location>
</feature>
<dbReference type="EMBL" id="SNSC02000005">
    <property type="protein sequence ID" value="TID24061.1"/>
    <property type="molecule type" value="Genomic_DNA"/>
</dbReference>
<comment type="caution">
    <text evidence="9">The sequence shown here is derived from an EMBL/GenBank/DDBJ whole genome shotgun (WGS) entry which is preliminary data.</text>
</comment>
<dbReference type="InterPro" id="IPR052337">
    <property type="entry name" value="SAT4-like"/>
</dbReference>
<sequence length="507" mass="56984">MVGWDDWIMLTATVFFTVYCASVIDISTRVTSTHQIVSYNDLLLSVNLLNVAEVFYILSIMTLKIALAVFFLRLTVALWQRRVVLVTLAVSSSFSVLMFFFLVFQCGVYDNSTVFLLRRISNQCASNDFTLGMAYTHAILTTLTDWAFLVLPYFILKGSLMNQNEKRSVILILMFASVYVMSISSLEMSLLIRFSGGIASIVRFKFIHGLAIPGDEFFGKRESPSIACIASNLIRTCEFAVQYPGVPILTQNTANARDIGIWSCLEPGIGIIAGSIVTLRPLIRRLVFLFKNSSYSSSRFPRQRSRPTLYKTPSSAPLQQSQHHEADSIFLQHQTSVHEMGIVEEKEVAKTETSKDSPFARRSSSGLPLYLFGSLRSKTSSRRTKSTKSSASMFSRFSIAPTIPDMTSFIWREATDETDEGSTKDSERDYDKNEEGGDPRTGPSTTWLEQDIKRGDLGTGLSPTSEEQQDWLEAQLSLEQLRPTKNEHERRFSQEPSLAIKLRVSIV</sequence>
<keyword evidence="2 7" id="KW-0812">Transmembrane</keyword>
<feature type="compositionally biased region" description="Polar residues" evidence="6">
    <location>
        <begin position="311"/>
        <end position="321"/>
    </location>
</feature>
<reference evidence="9 10" key="1">
    <citation type="submission" date="2019-04" db="EMBL/GenBank/DDBJ databases">
        <title>High contiguity whole genome sequence and gene annotation resource for two Venturia nashicola isolates.</title>
        <authorList>
            <person name="Prokchorchik M."/>
            <person name="Won K."/>
            <person name="Lee Y."/>
            <person name="Choi E.D."/>
            <person name="Segonzac C."/>
            <person name="Sohn K.H."/>
        </authorList>
    </citation>
    <scope>NUCLEOTIDE SEQUENCE [LARGE SCALE GENOMIC DNA]</scope>
    <source>
        <strain evidence="9 10">PRI2</strain>
    </source>
</reference>
<dbReference type="GO" id="GO:0016020">
    <property type="term" value="C:membrane"/>
    <property type="evidence" value="ECO:0007669"/>
    <property type="project" value="UniProtKB-SubCell"/>
</dbReference>
<dbReference type="PANTHER" id="PTHR33048:SF96">
    <property type="entry name" value="INTEGRAL MEMBRANE PROTEIN"/>
    <property type="match status" value="1"/>
</dbReference>
<feature type="transmembrane region" description="Helical" evidence="7">
    <location>
        <begin position="135"/>
        <end position="156"/>
    </location>
</feature>
<dbReference type="Proteomes" id="UP000298493">
    <property type="component" value="Unassembled WGS sequence"/>
</dbReference>
<feature type="compositionally biased region" description="Basic and acidic residues" evidence="6">
    <location>
        <begin position="421"/>
        <end position="438"/>
    </location>
</feature>
<evidence type="ECO:0000313" key="9">
    <source>
        <dbReference type="EMBL" id="TID24061.1"/>
    </source>
</evidence>
<protein>
    <recommendedName>
        <fullName evidence="8">Rhodopsin domain-containing protein</fullName>
    </recommendedName>
</protein>
<dbReference type="Pfam" id="PF20684">
    <property type="entry name" value="Fung_rhodopsin"/>
    <property type="match status" value="1"/>
</dbReference>
<evidence type="ECO:0000256" key="5">
    <source>
        <dbReference type="ARBA" id="ARBA00038359"/>
    </source>
</evidence>
<evidence type="ECO:0000313" key="10">
    <source>
        <dbReference type="Proteomes" id="UP000298493"/>
    </source>
</evidence>
<dbReference type="PANTHER" id="PTHR33048">
    <property type="entry name" value="PTH11-LIKE INTEGRAL MEMBRANE PROTEIN (AFU_ORTHOLOGUE AFUA_5G11245)"/>
    <property type="match status" value="1"/>
</dbReference>
<dbReference type="AlphaFoldDB" id="A0A4Z1PFE7"/>
<keyword evidence="4 7" id="KW-0472">Membrane</keyword>
<organism evidence="9 10">
    <name type="scientific">Venturia nashicola</name>
    <dbReference type="NCBI Taxonomy" id="86259"/>
    <lineage>
        <taxon>Eukaryota</taxon>
        <taxon>Fungi</taxon>
        <taxon>Dikarya</taxon>
        <taxon>Ascomycota</taxon>
        <taxon>Pezizomycotina</taxon>
        <taxon>Dothideomycetes</taxon>
        <taxon>Pleosporomycetidae</taxon>
        <taxon>Venturiales</taxon>
        <taxon>Venturiaceae</taxon>
        <taxon>Venturia</taxon>
    </lineage>
</organism>
<evidence type="ECO:0000256" key="1">
    <source>
        <dbReference type="ARBA" id="ARBA00004141"/>
    </source>
</evidence>
<evidence type="ECO:0000256" key="2">
    <source>
        <dbReference type="ARBA" id="ARBA00022692"/>
    </source>
</evidence>
<feature type="domain" description="Rhodopsin" evidence="8">
    <location>
        <begin position="2"/>
        <end position="186"/>
    </location>
</feature>
<comment type="similarity">
    <text evidence="5">Belongs to the SAT4 family.</text>
</comment>
<feature type="region of interest" description="Disordered" evidence="6">
    <location>
        <begin position="297"/>
        <end position="324"/>
    </location>
</feature>
<feature type="transmembrane region" description="Helical" evidence="7">
    <location>
        <begin position="168"/>
        <end position="186"/>
    </location>
</feature>
<dbReference type="InterPro" id="IPR049326">
    <property type="entry name" value="Rhodopsin_dom_fungi"/>
</dbReference>
<keyword evidence="10" id="KW-1185">Reference proteome</keyword>
<evidence type="ECO:0000259" key="8">
    <source>
        <dbReference type="Pfam" id="PF20684"/>
    </source>
</evidence>
<feature type="transmembrane region" description="Helical" evidence="7">
    <location>
        <begin position="48"/>
        <end position="71"/>
    </location>
</feature>
<feature type="transmembrane region" description="Helical" evidence="7">
    <location>
        <begin position="7"/>
        <end position="28"/>
    </location>
</feature>
<proteinExistence type="inferred from homology"/>
<evidence type="ECO:0000256" key="4">
    <source>
        <dbReference type="ARBA" id="ARBA00023136"/>
    </source>
</evidence>
<feature type="region of interest" description="Disordered" evidence="6">
    <location>
        <begin position="414"/>
        <end position="468"/>
    </location>
</feature>
<name>A0A4Z1PFE7_9PEZI</name>
<gene>
    <name evidence="9" type="ORF">E6O75_ATG02426</name>
</gene>
<comment type="subcellular location">
    <subcellularLocation>
        <location evidence="1">Membrane</location>
        <topology evidence="1">Multi-pass membrane protein</topology>
    </subcellularLocation>
</comment>